<dbReference type="AlphaFoldDB" id="G9Y898"/>
<comment type="caution">
    <text evidence="1">The sequence shown here is derived from an EMBL/GenBank/DDBJ whole genome shotgun (WGS) entry which is preliminary data.</text>
</comment>
<sequence>MTFFINIAPILFSRKGQNPAHIHTARQSKRYLMFIHPIYMHVLCQFYTPCGGWLIP</sequence>
<accession>G9Y898</accession>
<dbReference type="HOGENOM" id="CLU_3007953_0_0_6"/>
<dbReference type="Proteomes" id="UP000005959">
    <property type="component" value="Unassembled WGS sequence"/>
</dbReference>
<evidence type="ECO:0000313" key="2">
    <source>
        <dbReference type="Proteomes" id="UP000005959"/>
    </source>
</evidence>
<reference evidence="1 2" key="1">
    <citation type="submission" date="2011-08" db="EMBL/GenBank/DDBJ databases">
        <authorList>
            <person name="Weinstock G."/>
            <person name="Sodergren E."/>
            <person name="Clifton S."/>
            <person name="Fulton L."/>
            <person name="Fulton B."/>
            <person name="Courtney L."/>
            <person name="Fronick C."/>
            <person name="Harrison M."/>
            <person name="Strong C."/>
            <person name="Farmer C."/>
            <person name="Delahaunty K."/>
            <person name="Markovic C."/>
            <person name="Hall O."/>
            <person name="Minx P."/>
            <person name="Tomlinson C."/>
            <person name="Mitreva M."/>
            <person name="Hou S."/>
            <person name="Chen J."/>
            <person name="Wollam A."/>
            <person name="Pepin K.H."/>
            <person name="Johnson M."/>
            <person name="Bhonagiri V."/>
            <person name="Zhang X."/>
            <person name="Suruliraj S."/>
            <person name="Warren W."/>
            <person name="Chinwalla A."/>
            <person name="Mardis E.R."/>
            <person name="Wilson R.K."/>
        </authorList>
    </citation>
    <scope>NUCLEOTIDE SEQUENCE [LARGE SCALE GENOMIC DNA]</scope>
    <source>
        <strain evidence="1 2">ATCC 51873</strain>
    </source>
</reference>
<dbReference type="EMBL" id="AGCI01000066">
    <property type="protein sequence ID" value="EHM41616.1"/>
    <property type="molecule type" value="Genomic_DNA"/>
</dbReference>
<name>G9Y898_HAFAL</name>
<protein>
    <submittedName>
        <fullName evidence="1">Uncharacterized protein</fullName>
    </submittedName>
</protein>
<organism evidence="1 2">
    <name type="scientific">Hafnia alvei ATCC 51873</name>
    <dbReference type="NCBI Taxonomy" id="1002364"/>
    <lineage>
        <taxon>Bacteria</taxon>
        <taxon>Pseudomonadati</taxon>
        <taxon>Pseudomonadota</taxon>
        <taxon>Gammaproteobacteria</taxon>
        <taxon>Enterobacterales</taxon>
        <taxon>Hafniaceae</taxon>
        <taxon>Hafnia</taxon>
    </lineage>
</organism>
<proteinExistence type="predicted"/>
<evidence type="ECO:0000313" key="1">
    <source>
        <dbReference type="EMBL" id="EHM41616.1"/>
    </source>
</evidence>
<gene>
    <name evidence="1" type="ORF">HMPREF0454_02807</name>
</gene>